<dbReference type="PROSITE" id="PS51257">
    <property type="entry name" value="PROKAR_LIPOPROTEIN"/>
    <property type="match status" value="1"/>
</dbReference>
<dbReference type="PANTHER" id="PTHR43161">
    <property type="entry name" value="SORBITOL DEHYDROGENASE"/>
    <property type="match status" value="1"/>
</dbReference>
<feature type="domain" description="Alcohol dehydrogenase-like C-terminal" evidence="6">
    <location>
        <begin position="66"/>
        <end position="194"/>
    </location>
</feature>
<dbReference type="InterPro" id="IPR013149">
    <property type="entry name" value="ADH-like_C"/>
</dbReference>
<comment type="cofactor">
    <cofactor evidence="1">
        <name>Zn(2+)</name>
        <dbReference type="ChEBI" id="CHEBI:29105"/>
    </cofactor>
</comment>
<dbReference type="Pfam" id="PF00107">
    <property type="entry name" value="ADH_zinc_N"/>
    <property type="match status" value="1"/>
</dbReference>
<proteinExistence type="inferred from homology"/>
<evidence type="ECO:0000256" key="4">
    <source>
        <dbReference type="ARBA" id="ARBA00022833"/>
    </source>
</evidence>
<accession>A0A0R2CMF4</accession>
<dbReference type="EMBL" id="AYYX01000015">
    <property type="protein sequence ID" value="KRM89011.1"/>
    <property type="molecule type" value="Genomic_DNA"/>
</dbReference>
<evidence type="ECO:0000259" key="6">
    <source>
        <dbReference type="Pfam" id="PF00107"/>
    </source>
</evidence>
<dbReference type="Gene3D" id="3.40.50.720">
    <property type="entry name" value="NAD(P)-binding Rossmann-like Domain"/>
    <property type="match status" value="1"/>
</dbReference>
<dbReference type="PATRIC" id="fig|1133569.4.peg.500"/>
<reference evidence="7 8" key="1">
    <citation type="journal article" date="2015" name="Genome Announc.">
        <title>Expanding the biotechnology potential of lactobacilli through comparative genomics of 213 strains and associated genera.</title>
        <authorList>
            <person name="Sun Z."/>
            <person name="Harris H.M."/>
            <person name="McCann A."/>
            <person name="Guo C."/>
            <person name="Argimon S."/>
            <person name="Zhang W."/>
            <person name="Yang X."/>
            <person name="Jeffery I.B."/>
            <person name="Cooney J.C."/>
            <person name="Kagawa T.F."/>
            <person name="Liu W."/>
            <person name="Song Y."/>
            <person name="Salvetti E."/>
            <person name="Wrobel A."/>
            <person name="Rasinkangas P."/>
            <person name="Parkhill J."/>
            <person name="Rea M.C."/>
            <person name="O'Sullivan O."/>
            <person name="Ritari J."/>
            <person name="Douillard F.P."/>
            <person name="Paul Ross R."/>
            <person name="Yang R."/>
            <person name="Briner A.E."/>
            <person name="Felis G.E."/>
            <person name="de Vos W.M."/>
            <person name="Barrangou R."/>
            <person name="Klaenhammer T.R."/>
            <person name="Caufield P.W."/>
            <person name="Cui Y."/>
            <person name="Zhang H."/>
            <person name="O'Toole P.W."/>
        </authorList>
    </citation>
    <scope>NUCLEOTIDE SEQUENCE [LARGE SCALE GENOMIC DNA]</scope>
    <source>
        <strain evidence="7 8">DSM 20605</strain>
    </source>
</reference>
<name>A0A0R2CMF4_9LACO</name>
<evidence type="ECO:0000313" key="8">
    <source>
        <dbReference type="Proteomes" id="UP000051576"/>
    </source>
</evidence>
<dbReference type="AlphaFoldDB" id="A0A0R2CMF4"/>
<keyword evidence="5" id="KW-0560">Oxidoreductase</keyword>
<comment type="similarity">
    <text evidence="2">Belongs to the zinc-containing alcohol dehydrogenase family.</text>
</comment>
<keyword evidence="3" id="KW-0479">Metal-binding</keyword>
<dbReference type="STRING" id="1133569.FD21_GL000474"/>
<gene>
    <name evidence="7" type="ORF">FD21_GL000474</name>
</gene>
<evidence type="ECO:0000256" key="3">
    <source>
        <dbReference type="ARBA" id="ARBA00022723"/>
    </source>
</evidence>
<dbReference type="eggNOG" id="COG1063">
    <property type="taxonomic scope" value="Bacteria"/>
</dbReference>
<dbReference type="SUPFAM" id="SSF51735">
    <property type="entry name" value="NAD(P)-binding Rossmann-fold domains"/>
    <property type="match status" value="1"/>
</dbReference>
<evidence type="ECO:0000313" key="7">
    <source>
        <dbReference type="EMBL" id="KRM89011.1"/>
    </source>
</evidence>
<dbReference type="InterPro" id="IPR036291">
    <property type="entry name" value="NAD(P)-bd_dom_sf"/>
</dbReference>
<organism evidence="7 8">
    <name type="scientific">Liquorilactobacillus vini DSM 20605</name>
    <dbReference type="NCBI Taxonomy" id="1133569"/>
    <lineage>
        <taxon>Bacteria</taxon>
        <taxon>Bacillati</taxon>
        <taxon>Bacillota</taxon>
        <taxon>Bacilli</taxon>
        <taxon>Lactobacillales</taxon>
        <taxon>Lactobacillaceae</taxon>
        <taxon>Liquorilactobacillus</taxon>
    </lineage>
</organism>
<dbReference type="Gene3D" id="3.90.180.10">
    <property type="entry name" value="Medium-chain alcohol dehydrogenases, catalytic domain"/>
    <property type="match status" value="1"/>
</dbReference>
<dbReference type="GO" id="GO:0046872">
    <property type="term" value="F:metal ion binding"/>
    <property type="evidence" value="ECO:0007669"/>
    <property type="project" value="UniProtKB-KW"/>
</dbReference>
<keyword evidence="8" id="KW-1185">Reference proteome</keyword>
<dbReference type="GO" id="GO:0016491">
    <property type="term" value="F:oxidoreductase activity"/>
    <property type="evidence" value="ECO:0007669"/>
    <property type="project" value="UniProtKB-KW"/>
</dbReference>
<dbReference type="Proteomes" id="UP000051576">
    <property type="component" value="Unassembled WGS sequence"/>
</dbReference>
<comment type="caution">
    <text evidence="7">The sequence shown here is derived from an EMBL/GenBank/DDBJ whole genome shotgun (WGS) entry which is preliminary data.</text>
</comment>
<sequence length="238" mass="26640">MQLRVKSGTLCPYIVWKTDQLVHLPANVSLATGCLLEPVAVVKMAYDKLQVNDADRICIFGGDFNGLILLQLIKRYTQAVVVVVENKTENKLLAQKFGADQIIDPLTDNLATELLKRSDFIGFNKTVLTTSKYPALISVAINTTARGGLFLTTVYFDRQQSIAVNSIKFFAMNLTIMSSFLYTKKVLHQTATLLAQLDLNSLIRREFSFSAALNAYKVEQEQLYPRIGIRVNDPDQLT</sequence>
<keyword evidence="4" id="KW-0862">Zinc</keyword>
<evidence type="ECO:0000256" key="5">
    <source>
        <dbReference type="ARBA" id="ARBA00023002"/>
    </source>
</evidence>
<protein>
    <recommendedName>
        <fullName evidence="6">Alcohol dehydrogenase-like C-terminal domain-containing protein</fullName>
    </recommendedName>
</protein>
<evidence type="ECO:0000256" key="1">
    <source>
        <dbReference type="ARBA" id="ARBA00001947"/>
    </source>
</evidence>
<evidence type="ECO:0000256" key="2">
    <source>
        <dbReference type="ARBA" id="ARBA00008072"/>
    </source>
</evidence>